<dbReference type="RefSeq" id="WP_099242142.1">
    <property type="nucleotide sequence ID" value="NZ_FXXP01000001.1"/>
</dbReference>
<accession>A0A238J914</accession>
<dbReference type="Proteomes" id="UP000225972">
    <property type="component" value="Unassembled WGS sequence"/>
</dbReference>
<evidence type="ECO:0008006" key="4">
    <source>
        <dbReference type="Google" id="ProtNLM"/>
    </source>
</evidence>
<evidence type="ECO:0000313" key="3">
    <source>
        <dbReference type="Proteomes" id="UP000225972"/>
    </source>
</evidence>
<protein>
    <recommendedName>
        <fullName evidence="4">Tat (Twin-arginine translocation) pathway signal sequence</fullName>
    </recommendedName>
</protein>
<dbReference type="InterPro" id="IPR010869">
    <property type="entry name" value="DUF1501"/>
</dbReference>
<dbReference type="OrthoDB" id="9779968at2"/>
<evidence type="ECO:0000256" key="1">
    <source>
        <dbReference type="SAM" id="SignalP"/>
    </source>
</evidence>
<proteinExistence type="predicted"/>
<feature type="signal peptide" evidence="1">
    <location>
        <begin position="1"/>
        <end position="31"/>
    </location>
</feature>
<reference evidence="3" key="1">
    <citation type="submission" date="2017-05" db="EMBL/GenBank/DDBJ databases">
        <authorList>
            <person name="Rodrigo-Torres L."/>
            <person name="Arahal R. D."/>
            <person name="Lucena T."/>
        </authorList>
    </citation>
    <scope>NUCLEOTIDE SEQUENCE [LARGE SCALE GENOMIC DNA]</scope>
    <source>
        <strain evidence="3">CECT 8649</strain>
    </source>
</reference>
<gene>
    <name evidence="2" type="ORF">TRP8649_00430</name>
</gene>
<dbReference type="InterPro" id="IPR006311">
    <property type="entry name" value="TAT_signal"/>
</dbReference>
<organism evidence="2 3">
    <name type="scientific">Pelagimonas phthalicica</name>
    <dbReference type="NCBI Taxonomy" id="1037362"/>
    <lineage>
        <taxon>Bacteria</taxon>
        <taxon>Pseudomonadati</taxon>
        <taxon>Pseudomonadota</taxon>
        <taxon>Alphaproteobacteria</taxon>
        <taxon>Rhodobacterales</taxon>
        <taxon>Roseobacteraceae</taxon>
        <taxon>Pelagimonas</taxon>
    </lineage>
</organism>
<dbReference type="NCBIfam" id="TIGR01409">
    <property type="entry name" value="TAT_signal_seq"/>
    <property type="match status" value="1"/>
</dbReference>
<dbReference type="AlphaFoldDB" id="A0A238J914"/>
<dbReference type="EMBL" id="FXXP01000001">
    <property type="protein sequence ID" value="SMX26356.1"/>
    <property type="molecule type" value="Genomic_DNA"/>
</dbReference>
<feature type="chain" id="PRO_5012308466" description="Tat (Twin-arginine translocation) pathway signal sequence" evidence="1">
    <location>
        <begin position="32"/>
        <end position="406"/>
    </location>
</feature>
<name>A0A238J914_9RHOB</name>
<dbReference type="Pfam" id="PF07394">
    <property type="entry name" value="DUF1501"/>
    <property type="match status" value="1"/>
</dbReference>
<dbReference type="PANTHER" id="PTHR43737:SF1">
    <property type="entry name" value="DUF1501 DOMAIN-CONTAINING PROTEIN"/>
    <property type="match status" value="1"/>
</dbReference>
<keyword evidence="1" id="KW-0732">Signal</keyword>
<dbReference type="PROSITE" id="PS51318">
    <property type="entry name" value="TAT"/>
    <property type="match status" value="1"/>
</dbReference>
<sequence>MDRRSFLTRSAALGCSLAASPLLTPVSFASAPGDNRLIVIVLRGGMDGLGVLAPYGDPAYSALRGAPDLGAEGFVDLDGFFAMHGALRPLAPLWQNGQLGFVHAVSTPYRDKRSHFDGQDLLEAGGADLKSGVARDGWLNRAMGHMPGQSADLAYAIGSDAMAILDGDMPVTRWSPDVDLALSPQAIRLAQLVMEKDPAMSAALADAFQLAGSDGDGVAVQGTVDDMMAMLQDNMTARRSSRYEVRLAKFAAQRLRKDVRIASFSLNGWDTHAQQTRLLDRSLATLSDVILTLKEELKGPAWQRTAIVAMTEFGRTARFNGTKGTDHGTGGAMILAGGAIRGGQVWADWPGLSEDALFQRRDLMPTRDLRAYSGWLLRGLFGLSSAAVQQDIFPQLELGADPQLLL</sequence>
<keyword evidence="3" id="KW-1185">Reference proteome</keyword>
<evidence type="ECO:0000313" key="2">
    <source>
        <dbReference type="EMBL" id="SMX26356.1"/>
    </source>
</evidence>
<dbReference type="InterPro" id="IPR019546">
    <property type="entry name" value="TAT_signal_bac_arc"/>
</dbReference>
<dbReference type="PANTHER" id="PTHR43737">
    <property type="entry name" value="BLL7424 PROTEIN"/>
    <property type="match status" value="1"/>
</dbReference>